<name>A0A8J6DMY5_GALPY</name>
<dbReference type="FunFam" id="1.20.1280.50:FF:000035">
    <property type="entry name" value="F-box/LRR-repeat protein 6 isoform X2"/>
    <property type="match status" value="1"/>
</dbReference>
<dbReference type="CDD" id="cd22119">
    <property type="entry name" value="F-box_FBXL6"/>
    <property type="match status" value="1"/>
</dbReference>
<dbReference type="Proteomes" id="UP000700334">
    <property type="component" value="Unassembled WGS sequence"/>
</dbReference>
<gene>
    <name evidence="4" type="ORF">J0S82_019184</name>
</gene>
<dbReference type="EMBL" id="JAGFMF010011709">
    <property type="protein sequence ID" value="KAG8515407.1"/>
    <property type="molecule type" value="Genomic_DNA"/>
</dbReference>
<evidence type="ECO:0000259" key="3">
    <source>
        <dbReference type="Pfam" id="PF12937"/>
    </source>
</evidence>
<protein>
    <submittedName>
        <fullName evidence="4">F-box/LRR-repeat protein 6</fullName>
    </submittedName>
</protein>
<evidence type="ECO:0000313" key="5">
    <source>
        <dbReference type="Proteomes" id="UP000700334"/>
    </source>
</evidence>
<feature type="compositionally biased region" description="Pro residues" evidence="2">
    <location>
        <begin position="144"/>
        <end position="156"/>
    </location>
</feature>
<dbReference type="OrthoDB" id="3134645at2759"/>
<organism evidence="4 5">
    <name type="scientific">Galemys pyrenaicus</name>
    <name type="common">Iberian desman</name>
    <name type="synonym">Pyrenean desman</name>
    <dbReference type="NCBI Taxonomy" id="202257"/>
    <lineage>
        <taxon>Eukaryota</taxon>
        <taxon>Metazoa</taxon>
        <taxon>Chordata</taxon>
        <taxon>Craniata</taxon>
        <taxon>Vertebrata</taxon>
        <taxon>Euteleostomi</taxon>
        <taxon>Mammalia</taxon>
        <taxon>Eutheria</taxon>
        <taxon>Laurasiatheria</taxon>
        <taxon>Eulipotyphla</taxon>
        <taxon>Talpidae</taxon>
        <taxon>Galemys</taxon>
    </lineage>
</organism>
<feature type="compositionally biased region" description="Basic residues" evidence="2">
    <location>
        <begin position="63"/>
        <end position="72"/>
    </location>
</feature>
<dbReference type="AlphaFoldDB" id="A0A8J6DMY5"/>
<dbReference type="Pfam" id="PF15158">
    <property type="entry name" value="TMEM249"/>
    <property type="match status" value="3"/>
</dbReference>
<feature type="compositionally biased region" description="Basic residues" evidence="2">
    <location>
        <begin position="119"/>
        <end position="128"/>
    </location>
</feature>
<proteinExistence type="predicted"/>
<dbReference type="SUPFAM" id="SSF52047">
    <property type="entry name" value="RNI-like"/>
    <property type="match status" value="1"/>
</dbReference>
<dbReference type="GO" id="GO:0019005">
    <property type="term" value="C:SCF ubiquitin ligase complex"/>
    <property type="evidence" value="ECO:0007669"/>
    <property type="project" value="InterPro"/>
</dbReference>
<feature type="region of interest" description="Disordered" evidence="2">
    <location>
        <begin position="112"/>
        <end position="161"/>
    </location>
</feature>
<feature type="region of interest" description="Disordered" evidence="2">
    <location>
        <begin position="1"/>
        <end position="83"/>
    </location>
</feature>
<accession>A0A8J6DMY5</accession>
<dbReference type="InterPro" id="IPR047922">
    <property type="entry name" value="FBXL6_F-box"/>
</dbReference>
<feature type="non-terminal residue" evidence="4">
    <location>
        <position position="1"/>
    </location>
</feature>
<feature type="compositionally biased region" description="Low complexity" evidence="2">
    <location>
        <begin position="29"/>
        <end position="62"/>
    </location>
</feature>
<dbReference type="InterPro" id="IPR027861">
    <property type="entry name" value="TMEM249"/>
</dbReference>
<reference evidence="4" key="1">
    <citation type="journal article" date="2021" name="Evol. Appl.">
        <title>The genome of the Pyrenean desman and the effects of bottlenecks and inbreeding on the genomic landscape of an endangered species.</title>
        <authorList>
            <person name="Escoda L."/>
            <person name="Castresana J."/>
        </authorList>
    </citation>
    <scope>NUCLEOTIDE SEQUENCE</scope>
    <source>
        <strain evidence="4">IBE-C5619</strain>
    </source>
</reference>
<sequence length="913" mass="98641">AVRGAPSGGGDSLPGFRRPRHPPGPAVWPPGSGARAEAAPSAAATAPSGPAACSAGETMARGAVRRPRRRARGAPAAEAPARSAEDWWWDRLAPSGSGYHLLQADSMLLVLPGPAPARTPRRAPRRAPRPPLPRARAAPGPRTAAPPAPAPAPAPAQGPDSGWGDRLPLEILVRIFGLLVAADGPTPFLGRAARVCRLWREAAAQPVLWHTVTLSPPLAGRPAKAGGKAEKQLLASLQWLVPSRLSQLRNLTLIHWKSQVHQVLKLVSEFCPRLSFLKLSDCHGLGPGTLAALARACPGLHSLDIQHSMVESTGVVSFLEEAGPRMCRLWLTYGPQTTAILGALLGHRCPQLQLLEVSAGVSGHSTPLQLPVEALQKGCPHLQVLRLLNLTWLPKPSGRGAPGPGFPCLQELCLASSGCSAVTDEVLDRLLHRSPGLRLLDLRGCARVTPAGLHGLPCAELEQLHLGLYGTGDRLSLAREGSALLTHRWAHSLRELDLSGQGFSEKDLEQALAAFSGARWGSPPALCSLSLRGTRATPEAVSSVISSCPGLLYLNLEACRCLPRGLKRAYRGADAVRGCLQQLLSSRGARVGGLPTPSVGKRFQLWGLGLFCTERHLAKRLKNNTFYPFTQQQPNVFVLEYYLDTLWKGTLLFVVCVFLVSFGLVSQVRGLGPPRPRCPAERAPQLREAPRCPQVQKQETWGFPAYGVGVGLWLLVSSLPRRRLVLNHTRGMYHFSVQGRTVCQGPMHLVYVRLALSSDAYGRCFFQLVLCGHKLEPLVLVQLSERYEVGSPQSETRGRCAPRAAISPAALEPKGAQHAGSAGRRGRCGRRGRTGAGHRGPFLRGIPAPEQQVEFLGRHIARKLNINYFDYLATSYRHVVRHWPLGAAFSPGIVLRKSRAYRPQRISQSHLYL</sequence>
<evidence type="ECO:0000313" key="4">
    <source>
        <dbReference type="EMBL" id="KAG8515407.1"/>
    </source>
</evidence>
<evidence type="ECO:0000256" key="1">
    <source>
        <dbReference type="ARBA" id="ARBA00022786"/>
    </source>
</evidence>
<dbReference type="Gene3D" id="1.20.1280.50">
    <property type="match status" value="1"/>
</dbReference>
<dbReference type="FunFam" id="3.80.10.10:FF:000487">
    <property type="entry name" value="F-box and leucine-rich repeat protein 6"/>
    <property type="match status" value="1"/>
</dbReference>
<feature type="compositionally biased region" description="Low complexity" evidence="2">
    <location>
        <begin position="73"/>
        <end position="82"/>
    </location>
</feature>
<keyword evidence="5" id="KW-1185">Reference proteome</keyword>
<comment type="caution">
    <text evidence="4">The sequence shown here is derived from an EMBL/GenBank/DDBJ whole genome shotgun (WGS) entry which is preliminary data.</text>
</comment>
<feature type="compositionally biased region" description="Basic residues" evidence="2">
    <location>
        <begin position="824"/>
        <end position="833"/>
    </location>
</feature>
<dbReference type="Gene3D" id="3.80.10.10">
    <property type="entry name" value="Ribonuclease Inhibitor"/>
    <property type="match status" value="2"/>
</dbReference>
<dbReference type="InterPro" id="IPR032675">
    <property type="entry name" value="LRR_dom_sf"/>
</dbReference>
<dbReference type="SUPFAM" id="SSF81383">
    <property type="entry name" value="F-box domain"/>
    <property type="match status" value="1"/>
</dbReference>
<feature type="compositionally biased region" description="Gly residues" evidence="2">
    <location>
        <begin position="1"/>
        <end position="12"/>
    </location>
</feature>
<evidence type="ECO:0000256" key="2">
    <source>
        <dbReference type="SAM" id="MobiDB-lite"/>
    </source>
</evidence>
<feature type="compositionally biased region" description="Low complexity" evidence="2">
    <location>
        <begin position="134"/>
        <end position="143"/>
    </location>
</feature>
<dbReference type="InterPro" id="IPR001810">
    <property type="entry name" value="F-box_dom"/>
</dbReference>
<dbReference type="PANTHER" id="PTHR35442:SF1">
    <property type="entry name" value="CATION CHANNEL SPERM-ASSOCIATED AUXILIARY SUBUNIT TMEM249"/>
    <property type="match status" value="1"/>
</dbReference>
<dbReference type="InterPro" id="IPR036047">
    <property type="entry name" value="F-box-like_dom_sf"/>
</dbReference>
<keyword evidence="1" id="KW-0833">Ubl conjugation pathway</keyword>
<feature type="domain" description="F-box" evidence="3">
    <location>
        <begin position="165"/>
        <end position="214"/>
    </location>
</feature>
<feature type="region of interest" description="Disordered" evidence="2">
    <location>
        <begin position="813"/>
        <end position="843"/>
    </location>
</feature>
<dbReference type="Pfam" id="PF12937">
    <property type="entry name" value="F-box-like"/>
    <property type="match status" value="1"/>
</dbReference>
<dbReference type="PANTHER" id="PTHR35442">
    <property type="entry name" value="TRANSMEMBRANE PROTEIN 249"/>
    <property type="match status" value="1"/>
</dbReference>